<dbReference type="InterPro" id="IPR036249">
    <property type="entry name" value="Thioredoxin-like_sf"/>
</dbReference>
<dbReference type="PANTHER" id="PTHR45288">
    <property type="entry name" value="THIOREDOXIN FAMILY PROTEIN"/>
    <property type="match status" value="1"/>
</dbReference>
<dbReference type="GO" id="GO:0016740">
    <property type="term" value="F:transferase activity"/>
    <property type="evidence" value="ECO:0007669"/>
    <property type="project" value="UniProtKB-KW"/>
</dbReference>
<comment type="caution">
    <text evidence="2">The sequence shown here is derived from an EMBL/GenBank/DDBJ whole genome shotgun (WGS) entry which is preliminary data.</text>
</comment>
<keyword evidence="2" id="KW-0808">Transferase</keyword>
<dbReference type="SFLD" id="SFLDG01181">
    <property type="entry name" value="SUF2"/>
    <property type="match status" value="1"/>
</dbReference>
<dbReference type="SFLD" id="SFLDS00019">
    <property type="entry name" value="Glutathione_Transferase_(cytos"/>
    <property type="match status" value="1"/>
</dbReference>
<dbReference type="SFLD" id="SFLDG01202">
    <property type="entry name" value="SUF2.2"/>
    <property type="match status" value="1"/>
</dbReference>
<dbReference type="EMBL" id="QUNR01000002">
    <property type="protein sequence ID" value="REH38741.1"/>
    <property type="molecule type" value="Genomic_DNA"/>
</dbReference>
<dbReference type="OrthoDB" id="9793736at2"/>
<protein>
    <submittedName>
        <fullName evidence="2">Glutathione S-transferase-like protein</fullName>
    </submittedName>
</protein>
<dbReference type="Pfam" id="PF13417">
    <property type="entry name" value="GST_N_3"/>
    <property type="match status" value="2"/>
</dbReference>
<evidence type="ECO:0000259" key="1">
    <source>
        <dbReference type="PROSITE" id="PS50404"/>
    </source>
</evidence>
<sequence length="254" mass="28199">MSFAHQLTILSSVLTSTAAGWRGGAGRPFFKQPEQRPVLFDIENCPYCRMVREAATALHLDLDIRPCPKNGTRFRAQAIEIGGKLQFPLLQDPNTGTVMYESGDIIDYLFRTYAKRAAPGMYKKTALHTASSYLASATRTGAGQRAKPSRAPEQPLVLWSFEVSPYSRPVRELLCELEIPYSLHNLGKEHWTEIGPAAQRLKPGPYVPKAGGKREGFVRAHGRVQLPFLQDPNTGVELFESEAIMAYLTTTYAA</sequence>
<name>A0A3E0H5C5_9GAMM</name>
<dbReference type="InterPro" id="IPR040079">
    <property type="entry name" value="Glutathione_S-Trfase"/>
</dbReference>
<dbReference type="PROSITE" id="PS50404">
    <property type="entry name" value="GST_NTER"/>
    <property type="match status" value="1"/>
</dbReference>
<reference evidence="2 3" key="1">
    <citation type="submission" date="2018-08" db="EMBL/GenBank/DDBJ databases">
        <title>Genomic Encyclopedia of Type Strains, Phase IV (KMG-IV): sequencing the most valuable type-strain genomes for metagenomic binning, comparative biology and taxonomic classification.</title>
        <authorList>
            <person name="Goeker M."/>
        </authorList>
    </citation>
    <scope>NUCLEOTIDE SEQUENCE [LARGE SCALE GENOMIC DNA]</scope>
    <source>
        <strain evidence="2 3">DSM 26022</strain>
    </source>
</reference>
<organism evidence="2 3">
    <name type="scientific">Paraperlucidibaca baekdonensis</name>
    <dbReference type="NCBI Taxonomy" id="748120"/>
    <lineage>
        <taxon>Bacteria</taxon>
        <taxon>Pseudomonadati</taxon>
        <taxon>Pseudomonadota</taxon>
        <taxon>Gammaproteobacteria</taxon>
        <taxon>Moraxellales</taxon>
        <taxon>Moraxellaceae</taxon>
        <taxon>Paraperlucidibaca</taxon>
    </lineage>
</organism>
<feature type="domain" description="GST N-terminal" evidence="1">
    <location>
        <begin position="154"/>
        <end position="254"/>
    </location>
</feature>
<accession>A0A3E0H5C5</accession>
<gene>
    <name evidence="2" type="ORF">DFR26_0902</name>
</gene>
<dbReference type="InterPro" id="IPR004045">
    <property type="entry name" value="Glutathione_S-Trfase_N"/>
</dbReference>
<dbReference type="AlphaFoldDB" id="A0A3E0H5C5"/>
<proteinExistence type="predicted"/>
<dbReference type="PANTHER" id="PTHR45288:SF1">
    <property type="entry name" value="THIOREDOXIN FAMILY PROTEIN"/>
    <property type="match status" value="1"/>
</dbReference>
<dbReference type="Gene3D" id="3.40.30.10">
    <property type="entry name" value="Glutaredoxin"/>
    <property type="match status" value="2"/>
</dbReference>
<evidence type="ECO:0000313" key="3">
    <source>
        <dbReference type="Proteomes" id="UP000256774"/>
    </source>
</evidence>
<keyword evidence="3" id="KW-1185">Reference proteome</keyword>
<dbReference type="Proteomes" id="UP000256774">
    <property type="component" value="Unassembled WGS sequence"/>
</dbReference>
<dbReference type="RefSeq" id="WP_116207773.1">
    <property type="nucleotide sequence ID" value="NZ_QUNR01000002.1"/>
</dbReference>
<dbReference type="SUPFAM" id="SSF52833">
    <property type="entry name" value="Thioredoxin-like"/>
    <property type="match status" value="2"/>
</dbReference>
<evidence type="ECO:0000313" key="2">
    <source>
        <dbReference type="EMBL" id="REH38741.1"/>
    </source>
</evidence>